<dbReference type="GO" id="GO:0005737">
    <property type="term" value="C:cytoplasm"/>
    <property type="evidence" value="ECO:0007669"/>
    <property type="project" value="TreeGrafter"/>
</dbReference>
<keyword evidence="1" id="KW-0802">TPR repeat</keyword>
<protein>
    <submittedName>
        <fullName evidence="3">Uncharacterized protein</fullName>
    </submittedName>
</protein>
<dbReference type="PROSITE" id="PS50293">
    <property type="entry name" value="TPR_REGION"/>
    <property type="match status" value="1"/>
</dbReference>
<feature type="region of interest" description="Disordered" evidence="2">
    <location>
        <begin position="1"/>
        <end position="159"/>
    </location>
</feature>
<sequence length="407" mass="42860">MLKPIKHVSEPDTVADKLRRSLNMTNNKQDNVHVEFGSPITPLQTQPSGLTSAATTTSNSSFSSSSSGSVSGRAVHTPASTKSDSGRSNPSAVQSSRATAPSASQTSKTSNPAGAKAGSNPRPGRVSSASDSASGSTKRSTKSSTPPPQPVKILPGGNLFPSGKVHITGMTQGVPKRMILGPGSKSYGYGSVMRGTNSYSSTPAKLTTSSGSSSGALVISRCASGGGGSEVDTSWKRVMNSPNPEEVKRLGNEMFKKGCFSEALKFYDRALELSPSNATYRSNRAAALSGLGRIAEAVVECEHAIKLDPNFARAHHRLATLLLRLGQVDNAGKHFFYVEEPSDPMVVKVLEEVDRHLNKCAEARRRGEWNIVLTEVSAAMESGADMSPQDEALGFFKVGSEFLSKGP</sequence>
<dbReference type="SMART" id="SM00028">
    <property type="entry name" value="TPR"/>
    <property type="match status" value="2"/>
</dbReference>
<dbReference type="PANTHER" id="PTHR46050">
    <property type="entry name" value="TPR REPEAT-CONTAINING THIOREDOXIN"/>
    <property type="match status" value="1"/>
</dbReference>
<proteinExistence type="predicted"/>
<dbReference type="Pfam" id="PF13431">
    <property type="entry name" value="TPR_17"/>
    <property type="match status" value="1"/>
</dbReference>
<organism evidence="3">
    <name type="scientific">Brassica cretica</name>
    <name type="common">Mustard</name>
    <dbReference type="NCBI Taxonomy" id="69181"/>
    <lineage>
        <taxon>Eukaryota</taxon>
        <taxon>Viridiplantae</taxon>
        <taxon>Streptophyta</taxon>
        <taxon>Embryophyta</taxon>
        <taxon>Tracheophyta</taxon>
        <taxon>Spermatophyta</taxon>
        <taxon>Magnoliopsida</taxon>
        <taxon>eudicotyledons</taxon>
        <taxon>Gunneridae</taxon>
        <taxon>Pentapetalae</taxon>
        <taxon>rosids</taxon>
        <taxon>malvids</taxon>
        <taxon>Brassicales</taxon>
        <taxon>Brassicaceae</taxon>
        <taxon>Brassiceae</taxon>
        <taxon>Brassica</taxon>
    </lineage>
</organism>
<evidence type="ECO:0000256" key="1">
    <source>
        <dbReference type="PROSITE-ProRule" id="PRU00339"/>
    </source>
</evidence>
<reference evidence="3" key="1">
    <citation type="submission" date="2019-12" db="EMBL/GenBank/DDBJ databases">
        <title>Genome sequencing and annotation of Brassica cretica.</title>
        <authorList>
            <person name="Studholme D.J."/>
            <person name="Sarris P.F."/>
        </authorList>
    </citation>
    <scope>NUCLEOTIDE SEQUENCE</scope>
    <source>
        <strain evidence="3">PFS-102/07</strain>
        <tissue evidence="3">Leaf</tissue>
    </source>
</reference>
<name>A0A8S9GVS8_BRACR</name>
<evidence type="ECO:0000313" key="3">
    <source>
        <dbReference type="EMBL" id="KAF2548298.1"/>
    </source>
</evidence>
<feature type="compositionally biased region" description="Low complexity" evidence="2">
    <location>
        <begin position="48"/>
        <end position="74"/>
    </location>
</feature>
<dbReference type="Gene3D" id="1.25.40.10">
    <property type="entry name" value="Tetratricopeptide repeat domain"/>
    <property type="match status" value="1"/>
</dbReference>
<gene>
    <name evidence="3" type="ORF">F2Q70_00023402</name>
</gene>
<dbReference type="InterPro" id="IPR019734">
    <property type="entry name" value="TPR_rpt"/>
</dbReference>
<feature type="repeat" description="TPR" evidence="1">
    <location>
        <begin position="244"/>
        <end position="277"/>
    </location>
</feature>
<dbReference type="SUPFAM" id="SSF48452">
    <property type="entry name" value="TPR-like"/>
    <property type="match status" value="1"/>
</dbReference>
<dbReference type="InterPro" id="IPR011990">
    <property type="entry name" value="TPR-like_helical_dom_sf"/>
</dbReference>
<dbReference type="InterPro" id="IPR044534">
    <property type="entry name" value="TTL1-4"/>
</dbReference>
<dbReference type="Pfam" id="PF13414">
    <property type="entry name" value="TPR_11"/>
    <property type="match status" value="1"/>
</dbReference>
<feature type="compositionally biased region" description="Low complexity" evidence="2">
    <location>
        <begin position="124"/>
        <end position="144"/>
    </location>
</feature>
<evidence type="ECO:0000256" key="2">
    <source>
        <dbReference type="SAM" id="MobiDB-lite"/>
    </source>
</evidence>
<dbReference type="PANTHER" id="PTHR46050:SF13">
    <property type="entry name" value="TPR REPEAT-CONTAINING THIOREDOXIN TTL2"/>
    <property type="match status" value="1"/>
</dbReference>
<dbReference type="AlphaFoldDB" id="A0A8S9GVS8"/>
<comment type="caution">
    <text evidence="3">The sequence shown here is derived from an EMBL/GenBank/DDBJ whole genome shotgun (WGS) entry which is preliminary data.</text>
</comment>
<accession>A0A8S9GVS8</accession>
<dbReference type="PROSITE" id="PS50005">
    <property type="entry name" value="TPR"/>
    <property type="match status" value="1"/>
</dbReference>
<feature type="compositionally biased region" description="Polar residues" evidence="2">
    <location>
        <begin position="78"/>
        <end position="112"/>
    </location>
</feature>
<dbReference type="EMBL" id="QGKY02001925">
    <property type="protein sequence ID" value="KAF2548298.1"/>
    <property type="molecule type" value="Genomic_DNA"/>
</dbReference>
<feature type="compositionally biased region" description="Basic and acidic residues" evidence="2">
    <location>
        <begin position="7"/>
        <end position="19"/>
    </location>
</feature>